<dbReference type="SUPFAM" id="SSF142906">
    <property type="entry name" value="YjbR-like"/>
    <property type="match status" value="1"/>
</dbReference>
<dbReference type="KEGG" id="mcee:MCEL_16770"/>
<keyword evidence="1" id="KW-0808">Transferase</keyword>
<dbReference type="EMBL" id="AP022591">
    <property type="protein sequence ID" value="BBY43382.1"/>
    <property type="molecule type" value="Genomic_DNA"/>
</dbReference>
<protein>
    <submittedName>
        <fullName evidence="1">Phosphoribosylglycinamide formyltransferase</fullName>
    </submittedName>
</protein>
<dbReference type="Pfam" id="PF04237">
    <property type="entry name" value="YjbR"/>
    <property type="match status" value="1"/>
</dbReference>
<accession>A0A1X0BMR3</accession>
<reference evidence="1 2" key="1">
    <citation type="journal article" date="2019" name="Emerg. Microbes Infect.">
        <title>Comprehensive subspecies identification of 175 nontuberculous mycobacteria species based on 7547 genomic profiles.</title>
        <authorList>
            <person name="Matsumoto Y."/>
            <person name="Kinjo T."/>
            <person name="Motooka D."/>
            <person name="Nabeya D."/>
            <person name="Jung N."/>
            <person name="Uechi K."/>
            <person name="Horii T."/>
            <person name="Iida T."/>
            <person name="Fujita J."/>
            <person name="Nakamura S."/>
        </authorList>
    </citation>
    <scope>NUCLEOTIDE SEQUENCE [LARGE SCALE GENOMIC DNA]</scope>
    <source>
        <strain evidence="1 2">JCM 18439</strain>
    </source>
</reference>
<dbReference type="GO" id="GO:0016740">
    <property type="term" value="F:transferase activity"/>
    <property type="evidence" value="ECO:0007669"/>
    <property type="project" value="UniProtKB-KW"/>
</dbReference>
<dbReference type="InterPro" id="IPR038056">
    <property type="entry name" value="YjbR-like_sf"/>
</dbReference>
<keyword evidence="2" id="KW-1185">Reference proteome</keyword>
<sequence>MPHPIMFRDDDPVLARVRTVALAFPEAYEKVSHGRPAFFAAKMFLMYGGSVRPETGGEYLQYPQAIIVKVDESDRRALRQDGRFFYPAYLGPSGWLGLDLTAAKRVDWGEVRELIDASYRLTAPKKLIKQLDEV</sequence>
<dbReference type="AlphaFoldDB" id="A0A1X0BMR3"/>
<dbReference type="STRING" id="1249101.BST21_19990"/>
<organism evidence="1 2">
    <name type="scientific">Mycolicibacterium celeriflavum</name>
    <name type="common">Mycobacterium celeriflavum</name>
    <dbReference type="NCBI Taxonomy" id="1249101"/>
    <lineage>
        <taxon>Bacteria</taxon>
        <taxon>Bacillati</taxon>
        <taxon>Actinomycetota</taxon>
        <taxon>Actinomycetes</taxon>
        <taxon>Mycobacteriales</taxon>
        <taxon>Mycobacteriaceae</taxon>
        <taxon>Mycolicibacterium</taxon>
    </lineage>
</organism>
<dbReference type="OrthoDB" id="8479417at2"/>
<dbReference type="Proteomes" id="UP000466431">
    <property type="component" value="Chromosome"/>
</dbReference>
<dbReference type="RefSeq" id="WP_083006143.1">
    <property type="nucleotide sequence ID" value="NZ_AP022591.1"/>
</dbReference>
<dbReference type="InterPro" id="IPR058532">
    <property type="entry name" value="YjbR/MT2646/Rv2570-like"/>
</dbReference>
<gene>
    <name evidence="1" type="ORF">MCEL_16770</name>
</gene>
<dbReference type="Gene3D" id="3.90.1150.30">
    <property type="match status" value="1"/>
</dbReference>
<name>A0A1X0BMR3_MYCCF</name>
<evidence type="ECO:0000313" key="1">
    <source>
        <dbReference type="EMBL" id="BBY43382.1"/>
    </source>
</evidence>
<evidence type="ECO:0000313" key="2">
    <source>
        <dbReference type="Proteomes" id="UP000466431"/>
    </source>
</evidence>
<proteinExistence type="predicted"/>